<dbReference type="CDD" id="cd09110">
    <property type="entry name" value="PLDc_CLS_1"/>
    <property type="match status" value="1"/>
</dbReference>
<sequence length="400" mass="47026">MITVAIICFFFAAIIVWLTIDYKAGRKKHLQQERYQFYPMRRSNLEFYIDGHSFYNELFRAIKQSKQSVHILFYIVKNDEISHEFLTLLGEKAKQGVEVRLLLDYIGGKEFTDKEISLLKRKGVHFAYANKPKWPFYFYTLQARNHRKITVIDGEIGFLGGFNIGKEYLGHDPKLGFWRDYHLRLTNEGVTDLQQQFSKDWFKATSEDLTSNQTYFPKLLPGKLEQRFLSTNGSFLKKYFISLIQSAKKEILICTPYFIPGKKIQQELIKAAKRGVNVKVLVPMKADHPLVREASFPYYGPLILAGCEIYRFYHGFYHSKVFVVDDNTCDIGTANFDKRSFYINDEMNCLIYDVDFIQRVKESVYEDFTRSEKLTYEFLKKRPISERGKELLASMISYFL</sequence>
<evidence type="ECO:0000313" key="10">
    <source>
        <dbReference type="EMBL" id="MED4403844.1"/>
    </source>
</evidence>
<evidence type="ECO:0000256" key="8">
    <source>
        <dbReference type="NCBIfam" id="TIGR04265"/>
    </source>
</evidence>
<dbReference type="InterPro" id="IPR001736">
    <property type="entry name" value="PLipase_D/transphosphatidylase"/>
</dbReference>
<dbReference type="Proteomes" id="UP001342826">
    <property type="component" value="Unassembled WGS sequence"/>
</dbReference>
<dbReference type="PROSITE" id="PS50035">
    <property type="entry name" value="PLD"/>
    <property type="match status" value="2"/>
</dbReference>
<dbReference type="InterPro" id="IPR022924">
    <property type="entry name" value="Cardiolipin_synthase"/>
</dbReference>
<dbReference type="PIRSF" id="PIRSF000850">
    <property type="entry name" value="Phospholipase_D_PSS"/>
    <property type="match status" value="1"/>
</dbReference>
<reference evidence="10 11" key="1">
    <citation type="submission" date="2023-03" db="EMBL/GenBank/DDBJ databases">
        <title>Bacillus Genome Sequencing.</title>
        <authorList>
            <person name="Dunlap C."/>
        </authorList>
    </citation>
    <scope>NUCLEOTIDE SEQUENCE [LARGE SCALE GENOMIC DNA]</scope>
    <source>
        <strain evidence="10 11">NRS-1717</strain>
    </source>
</reference>
<protein>
    <recommendedName>
        <fullName evidence="8">Cardiolipin synthase</fullName>
        <ecNumber evidence="8">2.7.8.-</ecNumber>
    </recommendedName>
</protein>
<evidence type="ECO:0000256" key="1">
    <source>
        <dbReference type="ARBA" id="ARBA00004236"/>
    </source>
</evidence>
<dbReference type="Gene3D" id="3.30.870.10">
    <property type="entry name" value="Endonuclease Chain A"/>
    <property type="match status" value="2"/>
</dbReference>
<keyword evidence="3" id="KW-0808">Transferase</keyword>
<evidence type="ECO:0000256" key="7">
    <source>
        <dbReference type="ARBA" id="ARBA00023136"/>
    </source>
</evidence>
<keyword evidence="4" id="KW-0812">Transmembrane</keyword>
<dbReference type="EMBL" id="JARTFS010000020">
    <property type="protein sequence ID" value="MED4403844.1"/>
    <property type="molecule type" value="Genomic_DNA"/>
</dbReference>
<dbReference type="PANTHER" id="PTHR21248">
    <property type="entry name" value="CARDIOLIPIN SYNTHASE"/>
    <property type="match status" value="1"/>
</dbReference>
<dbReference type="EC" id="2.7.8.-" evidence="8"/>
<dbReference type="RefSeq" id="WP_235843051.1">
    <property type="nucleotide sequence ID" value="NZ_JARTFQ010000009.1"/>
</dbReference>
<evidence type="ECO:0000256" key="6">
    <source>
        <dbReference type="ARBA" id="ARBA00022989"/>
    </source>
</evidence>
<evidence type="ECO:0000256" key="5">
    <source>
        <dbReference type="ARBA" id="ARBA00022737"/>
    </source>
</evidence>
<comment type="subcellular location">
    <subcellularLocation>
        <location evidence="1">Cell membrane</location>
    </subcellularLocation>
</comment>
<comment type="caution">
    <text evidence="10">The sequence shown here is derived from an EMBL/GenBank/DDBJ whole genome shotgun (WGS) entry which is preliminary data.</text>
</comment>
<keyword evidence="5" id="KW-0677">Repeat</keyword>
<evidence type="ECO:0000256" key="2">
    <source>
        <dbReference type="ARBA" id="ARBA00022475"/>
    </source>
</evidence>
<dbReference type="SUPFAM" id="SSF56024">
    <property type="entry name" value="Phospholipase D/nuclease"/>
    <property type="match status" value="2"/>
</dbReference>
<dbReference type="GeneID" id="301142376"/>
<dbReference type="CDD" id="cd09112">
    <property type="entry name" value="PLDc_CLS_2"/>
    <property type="match status" value="1"/>
</dbReference>
<dbReference type="NCBIfam" id="TIGR04265">
    <property type="entry name" value="bac_cardiolipin"/>
    <property type="match status" value="1"/>
</dbReference>
<name>A0ABU6P3B4_9BACI</name>
<keyword evidence="6" id="KW-1133">Transmembrane helix</keyword>
<accession>A0ABU6P3B4</accession>
<proteinExistence type="predicted"/>
<evidence type="ECO:0000256" key="4">
    <source>
        <dbReference type="ARBA" id="ARBA00022692"/>
    </source>
</evidence>
<keyword evidence="11" id="KW-1185">Reference proteome</keyword>
<keyword evidence="7" id="KW-0472">Membrane</keyword>
<feature type="domain" description="PLD phosphodiesterase" evidence="9">
    <location>
        <begin position="141"/>
        <end position="168"/>
    </location>
</feature>
<feature type="domain" description="PLD phosphodiesterase" evidence="9">
    <location>
        <begin position="313"/>
        <end position="340"/>
    </location>
</feature>
<evidence type="ECO:0000256" key="3">
    <source>
        <dbReference type="ARBA" id="ARBA00022679"/>
    </source>
</evidence>
<dbReference type="PANTHER" id="PTHR21248:SF7">
    <property type="entry name" value="MINOR CARDIOLIPIN SYNTHASE CLSB"/>
    <property type="match status" value="1"/>
</dbReference>
<dbReference type="SMART" id="SM00155">
    <property type="entry name" value="PLDc"/>
    <property type="match status" value="2"/>
</dbReference>
<evidence type="ECO:0000259" key="9">
    <source>
        <dbReference type="PROSITE" id="PS50035"/>
    </source>
</evidence>
<evidence type="ECO:0000313" key="11">
    <source>
        <dbReference type="Proteomes" id="UP001342826"/>
    </source>
</evidence>
<dbReference type="InterPro" id="IPR025202">
    <property type="entry name" value="PLD-like_dom"/>
</dbReference>
<keyword evidence="2" id="KW-1003">Cell membrane</keyword>
<dbReference type="Pfam" id="PF13091">
    <property type="entry name" value="PLDc_2"/>
    <property type="match status" value="2"/>
</dbReference>
<organism evidence="10 11">
    <name type="scientific">Metabacillus fastidiosus</name>
    <dbReference type="NCBI Taxonomy" id="1458"/>
    <lineage>
        <taxon>Bacteria</taxon>
        <taxon>Bacillati</taxon>
        <taxon>Bacillota</taxon>
        <taxon>Bacilli</taxon>
        <taxon>Bacillales</taxon>
        <taxon>Bacillaceae</taxon>
        <taxon>Metabacillus</taxon>
    </lineage>
</organism>
<gene>
    <name evidence="10" type="primary">cls</name>
    <name evidence="10" type="ORF">P9271_21325</name>
</gene>